<dbReference type="GO" id="GO:0022857">
    <property type="term" value="F:transmembrane transporter activity"/>
    <property type="evidence" value="ECO:0007669"/>
    <property type="project" value="InterPro"/>
</dbReference>
<feature type="transmembrane region" description="Helical" evidence="4">
    <location>
        <begin position="130"/>
        <end position="151"/>
    </location>
</feature>
<feature type="transmembrane region" description="Helical" evidence="4">
    <location>
        <begin position="375"/>
        <end position="394"/>
    </location>
</feature>
<dbReference type="PROSITE" id="PS50850">
    <property type="entry name" value="MFS"/>
    <property type="match status" value="1"/>
</dbReference>
<keyword evidence="3 4" id="KW-0472">Membrane</keyword>
<feature type="domain" description="Major facilitator superfamily (MFS) profile" evidence="5">
    <location>
        <begin position="4"/>
        <end position="399"/>
    </location>
</feature>
<dbReference type="PANTHER" id="PTHR11360">
    <property type="entry name" value="MONOCARBOXYLATE TRANSPORTER"/>
    <property type="match status" value="1"/>
</dbReference>
<evidence type="ECO:0000256" key="3">
    <source>
        <dbReference type="ARBA" id="ARBA00023136"/>
    </source>
</evidence>
<protein>
    <submittedName>
        <fullName evidence="6">Oxalate/formate antiporter</fullName>
    </submittedName>
</protein>
<dbReference type="InterPro" id="IPR011701">
    <property type="entry name" value="MFS"/>
</dbReference>
<reference evidence="6 7" key="1">
    <citation type="journal article" date="2018" name="Front. Microbiol.">
        <title>Hydrolytic Capabilities as a Key to Environmental Success: Chitinolytic and Cellulolytic Acidobacteria From Acidic Sub-arctic Soils and Boreal Peatlands.</title>
        <authorList>
            <person name="Belova S.E."/>
            <person name="Ravin N.V."/>
            <person name="Pankratov T.A."/>
            <person name="Rakitin A.L."/>
            <person name="Ivanova A.A."/>
            <person name="Beletsky A.V."/>
            <person name="Mardanov A.V."/>
            <person name="Sinninghe Damste J.S."/>
            <person name="Dedysh S.N."/>
        </authorList>
    </citation>
    <scope>NUCLEOTIDE SEQUENCE [LARGE SCALE GENOMIC DNA]</scope>
    <source>
        <strain evidence="6 7">SBC82</strain>
    </source>
</reference>
<sequence length="409" mass="44031">MKLNRWAIAVAGFLLQMALGAVYAWSVFRGPLVRQFHWSISQVTLTFTICIFVLGVSAFFGGLWLNKTGPRTVALVGGFLYGLGVFLASFSADRLWWLYLSFGVIGGVGLGFSYIVPVSVLVKWFPDRRGLITGVAVGGFGAGALVTAPVATRLIESVGVLHTFAYLGVAYLIVTMGTGYFMVNPPVGWKPEGWSPSSAQQAQRAAADYTLGEALRRWQWWALWLLLFLNTTAGISIISQEAPLFQEIGKVTAIVAAGMVGIASIGNAVGRIFWAWVSDTITRRWTFATMFLLQVALFWLLPSVTTVAIIALVSFLILMCYGGGFGAMPAFSADYFGSKNVGPIYGLMLTAWGTASAFGPLLIAHLRQMSNSYGSGLHVIAVIMAVSVVLPILVSPPRKVLTRSSASES</sequence>
<proteinExistence type="predicted"/>
<organism evidence="6 7">
    <name type="scientific">Acidisarcina polymorpha</name>
    <dbReference type="NCBI Taxonomy" id="2211140"/>
    <lineage>
        <taxon>Bacteria</taxon>
        <taxon>Pseudomonadati</taxon>
        <taxon>Acidobacteriota</taxon>
        <taxon>Terriglobia</taxon>
        <taxon>Terriglobales</taxon>
        <taxon>Acidobacteriaceae</taxon>
        <taxon>Acidisarcina</taxon>
    </lineage>
</organism>
<keyword evidence="7" id="KW-1185">Reference proteome</keyword>
<dbReference type="PANTHER" id="PTHR11360:SF317">
    <property type="entry name" value="MAJOR FACILITATOR SUPERFAMILY (MFS) PROFILE DOMAIN-CONTAINING PROTEIN-RELATED"/>
    <property type="match status" value="1"/>
</dbReference>
<feature type="transmembrane region" description="Helical" evidence="4">
    <location>
        <begin position="44"/>
        <end position="65"/>
    </location>
</feature>
<keyword evidence="1 4" id="KW-0812">Transmembrane</keyword>
<evidence type="ECO:0000313" key="6">
    <source>
        <dbReference type="EMBL" id="AXC10691.1"/>
    </source>
</evidence>
<dbReference type="InterPro" id="IPR036259">
    <property type="entry name" value="MFS_trans_sf"/>
</dbReference>
<keyword evidence="2 4" id="KW-1133">Transmembrane helix</keyword>
<dbReference type="AlphaFoldDB" id="A0A2Z5FV00"/>
<dbReference type="Proteomes" id="UP000253606">
    <property type="component" value="Chromosome"/>
</dbReference>
<evidence type="ECO:0000256" key="4">
    <source>
        <dbReference type="SAM" id="Phobius"/>
    </source>
</evidence>
<dbReference type="SUPFAM" id="SSF103473">
    <property type="entry name" value="MFS general substrate transporter"/>
    <property type="match status" value="1"/>
</dbReference>
<dbReference type="Pfam" id="PF07690">
    <property type="entry name" value="MFS_1"/>
    <property type="match status" value="1"/>
</dbReference>
<dbReference type="CDD" id="cd17353">
    <property type="entry name" value="MFS_OFA_like"/>
    <property type="match status" value="1"/>
</dbReference>
<accession>A0A2Z5FV00</accession>
<feature type="transmembrane region" description="Helical" evidence="4">
    <location>
        <begin position="72"/>
        <end position="90"/>
    </location>
</feature>
<feature type="transmembrane region" description="Helical" evidence="4">
    <location>
        <begin position="220"/>
        <end position="239"/>
    </location>
</feature>
<evidence type="ECO:0000256" key="1">
    <source>
        <dbReference type="ARBA" id="ARBA00022692"/>
    </source>
</evidence>
<evidence type="ECO:0000259" key="5">
    <source>
        <dbReference type="PROSITE" id="PS50850"/>
    </source>
</evidence>
<feature type="transmembrane region" description="Helical" evidence="4">
    <location>
        <begin position="343"/>
        <end position="363"/>
    </location>
</feature>
<evidence type="ECO:0000313" key="7">
    <source>
        <dbReference type="Proteomes" id="UP000253606"/>
    </source>
</evidence>
<dbReference type="InterPro" id="IPR020846">
    <property type="entry name" value="MFS_dom"/>
</dbReference>
<feature type="transmembrane region" description="Helical" evidence="4">
    <location>
        <begin position="96"/>
        <end position="118"/>
    </location>
</feature>
<evidence type="ECO:0000256" key="2">
    <source>
        <dbReference type="ARBA" id="ARBA00022989"/>
    </source>
</evidence>
<feature type="transmembrane region" description="Helical" evidence="4">
    <location>
        <begin position="163"/>
        <end position="183"/>
    </location>
</feature>
<gene>
    <name evidence="6" type="ORF">ACPOL_1343</name>
</gene>
<dbReference type="InterPro" id="IPR050327">
    <property type="entry name" value="Proton-linked_MCT"/>
</dbReference>
<feature type="transmembrane region" description="Helical" evidence="4">
    <location>
        <begin position="307"/>
        <end position="331"/>
    </location>
</feature>
<dbReference type="RefSeq" id="WP_236657269.1">
    <property type="nucleotide sequence ID" value="NZ_CP030840.1"/>
</dbReference>
<dbReference type="EMBL" id="CP030840">
    <property type="protein sequence ID" value="AXC10691.1"/>
    <property type="molecule type" value="Genomic_DNA"/>
</dbReference>
<dbReference type="KEGG" id="abas:ACPOL_1343"/>
<name>A0A2Z5FV00_9BACT</name>
<feature type="transmembrane region" description="Helical" evidence="4">
    <location>
        <begin position="251"/>
        <end position="273"/>
    </location>
</feature>
<dbReference type="Gene3D" id="1.20.1250.20">
    <property type="entry name" value="MFS general substrate transporter like domains"/>
    <property type="match status" value="2"/>
</dbReference>